<dbReference type="Pfam" id="PF00266">
    <property type="entry name" value="Aminotran_5"/>
    <property type="match status" value="1"/>
</dbReference>
<evidence type="ECO:0000256" key="1">
    <source>
        <dbReference type="ARBA" id="ARBA00022898"/>
    </source>
</evidence>
<dbReference type="InterPro" id="IPR015421">
    <property type="entry name" value="PyrdxlP-dep_Trfase_major"/>
</dbReference>
<accession>A0A127F5E4</accession>
<evidence type="ECO:0000313" key="3">
    <source>
        <dbReference type="EMBL" id="AMN45662.1"/>
    </source>
</evidence>
<protein>
    <submittedName>
        <fullName evidence="3">L-cysteine lyase</fullName>
    </submittedName>
</protein>
<dbReference type="SUPFAM" id="SSF53383">
    <property type="entry name" value="PLP-dependent transferases"/>
    <property type="match status" value="1"/>
</dbReference>
<dbReference type="Gene3D" id="3.90.1150.10">
    <property type="entry name" value="Aspartate Aminotransferase, domain 1"/>
    <property type="match status" value="1"/>
</dbReference>
<keyword evidence="4" id="KW-1185">Reference proteome</keyword>
<dbReference type="InterPro" id="IPR015424">
    <property type="entry name" value="PyrdxlP-dep_Trfase"/>
</dbReference>
<keyword evidence="1" id="KW-0663">Pyridoxal phosphate</keyword>
<dbReference type="InterPro" id="IPR000192">
    <property type="entry name" value="Aminotrans_V_dom"/>
</dbReference>
<organism evidence="3 4">
    <name type="scientific">Steroidobacter denitrificans</name>
    <dbReference type="NCBI Taxonomy" id="465721"/>
    <lineage>
        <taxon>Bacteria</taxon>
        <taxon>Pseudomonadati</taxon>
        <taxon>Pseudomonadota</taxon>
        <taxon>Gammaproteobacteria</taxon>
        <taxon>Steroidobacterales</taxon>
        <taxon>Steroidobacteraceae</taxon>
        <taxon>Steroidobacter</taxon>
    </lineage>
</organism>
<dbReference type="AlphaFoldDB" id="A0A127F5E4"/>
<dbReference type="InterPro" id="IPR006311">
    <property type="entry name" value="TAT_signal"/>
</dbReference>
<evidence type="ECO:0000313" key="4">
    <source>
        <dbReference type="Proteomes" id="UP000070250"/>
    </source>
</evidence>
<keyword evidence="3" id="KW-0456">Lyase</keyword>
<evidence type="ECO:0000259" key="2">
    <source>
        <dbReference type="Pfam" id="PF00266"/>
    </source>
</evidence>
<dbReference type="Gene3D" id="3.40.640.10">
    <property type="entry name" value="Type I PLP-dependent aspartate aminotransferase-like (Major domain)"/>
    <property type="match status" value="1"/>
</dbReference>
<reference evidence="3 4" key="1">
    <citation type="submission" date="2015-06" db="EMBL/GenBank/DDBJ databases">
        <title>A Comprehensive Approach to Explore the Metabolic and Phylogenetic Diversity of Bacterial Steroid Degradation in the Environment: Testosterone as an Example.</title>
        <authorList>
            <person name="Yang F.-C."/>
            <person name="Chen Y.-L."/>
            <person name="Yu C.-P."/>
            <person name="Tang S.-L."/>
            <person name="Wang P.-H."/>
            <person name="Ismail W."/>
            <person name="Wang C.-H."/>
            <person name="Yang C.-Y."/>
            <person name="Chiang Y.-R."/>
        </authorList>
    </citation>
    <scope>NUCLEOTIDE SEQUENCE [LARGE SCALE GENOMIC DNA]</scope>
    <source>
        <strain evidence="3 4">DSM 18526</strain>
    </source>
</reference>
<dbReference type="EMBL" id="CP011971">
    <property type="protein sequence ID" value="AMN45662.1"/>
    <property type="molecule type" value="Genomic_DNA"/>
</dbReference>
<feature type="domain" description="Aminotransferase class V" evidence="2">
    <location>
        <begin position="106"/>
        <end position="434"/>
    </location>
</feature>
<dbReference type="GO" id="GO:0016829">
    <property type="term" value="F:lyase activity"/>
    <property type="evidence" value="ECO:0007669"/>
    <property type="project" value="UniProtKB-KW"/>
</dbReference>
<dbReference type="InterPro" id="IPR015422">
    <property type="entry name" value="PyrdxlP-dep_Trfase_small"/>
</dbReference>
<dbReference type="STRING" id="465721.ACG33_00780"/>
<name>A0A127F5E4_STEDE</name>
<gene>
    <name evidence="3" type="ORF">ACG33_00780</name>
</gene>
<dbReference type="PANTHER" id="PTHR43586:SF8">
    <property type="entry name" value="CYSTEINE DESULFURASE 1, CHLOROPLASTIC"/>
    <property type="match status" value="1"/>
</dbReference>
<dbReference type="KEGG" id="sdf:ACG33_00780"/>
<dbReference type="Proteomes" id="UP000070250">
    <property type="component" value="Chromosome"/>
</dbReference>
<proteinExistence type="predicted"/>
<dbReference type="RefSeq" id="WP_066917923.1">
    <property type="nucleotide sequence ID" value="NZ_CP011971.1"/>
</dbReference>
<dbReference type="PANTHER" id="PTHR43586">
    <property type="entry name" value="CYSTEINE DESULFURASE"/>
    <property type="match status" value="1"/>
</dbReference>
<sequence length="443" mass="48471">MNDTKAPPPQSTGPTGMTRRELLTAGTLLAASAPAFGQSRLPGMPSSSRELWQWVRTQGMFDSRLTFLDVATAGPTLRAAMAAEYRAREAQSFGVANAALDRWATETTRLARRFADFMGCSMDELIFTRGTGEALSIAAAGLDLASGDEVVTTTREHPAALSPWLMLARRHGIVVKQITLPAPLETPEQTLEVLGDAMSERTRVLAFPHLDYADGALLPVRQICALARSRNVITIVDGAQALGMLDFQLHDLDCDFYAASFHKWMNGSHGTGMLYVSRPSLERLWPIEPRGIDAPPIPTPTVAVGQHGVPAALHKLGNIVPLAWPALRGAEIAVDFQQQILRSRIEARVRELAIYARMRLQTLPGVELLTPARPGLWAGILSFQVPGRSAADMAAHLAHGFRIYIREVHRAERTDGALRVSLHIFNSHDDIEKLIQGLQQVLR</sequence>
<dbReference type="PROSITE" id="PS51318">
    <property type="entry name" value="TAT"/>
    <property type="match status" value="1"/>
</dbReference>